<dbReference type="GO" id="GO:0030139">
    <property type="term" value="C:endocytic vesicle"/>
    <property type="evidence" value="ECO:0007669"/>
    <property type="project" value="TreeGrafter"/>
</dbReference>
<dbReference type="Pfam" id="PF00621">
    <property type="entry name" value="RhoGEF"/>
    <property type="match status" value="1"/>
</dbReference>
<dbReference type="OrthoDB" id="5585231at2759"/>
<dbReference type="Gene3D" id="1.20.900.10">
    <property type="entry name" value="Dbl homology (DH) domain"/>
    <property type="match status" value="1"/>
</dbReference>
<comment type="caution">
    <text evidence="3">The sequence shown here is derived from an EMBL/GenBank/DDBJ whole genome shotgun (WGS) entry which is preliminary data.</text>
</comment>
<dbReference type="PROSITE" id="PS50010">
    <property type="entry name" value="DH_2"/>
    <property type="match status" value="1"/>
</dbReference>
<dbReference type="SUPFAM" id="SSF50729">
    <property type="entry name" value="PH domain-like"/>
    <property type="match status" value="1"/>
</dbReference>
<dbReference type="InterPro" id="IPR000219">
    <property type="entry name" value="DH_dom"/>
</dbReference>
<dbReference type="EMBL" id="WJQU01000001">
    <property type="protein sequence ID" value="KAJ6647243.1"/>
    <property type="molecule type" value="Genomic_DNA"/>
</dbReference>
<dbReference type="PANTHER" id="PTHR13217">
    <property type="entry name" value="PLECKSTRIN HOMOLOGY DOMAIN-CONTAINING FAMILY G MEMBER 7"/>
    <property type="match status" value="1"/>
</dbReference>
<feature type="region of interest" description="Disordered" evidence="1">
    <location>
        <begin position="198"/>
        <end position="218"/>
    </location>
</feature>
<protein>
    <submittedName>
        <fullName evidence="3">Pleckstrin likey domain-containing family G member 5</fullName>
    </submittedName>
</protein>
<organism evidence="3 4">
    <name type="scientific">Pseudolycoriella hygida</name>
    <dbReference type="NCBI Taxonomy" id="35572"/>
    <lineage>
        <taxon>Eukaryota</taxon>
        <taxon>Metazoa</taxon>
        <taxon>Ecdysozoa</taxon>
        <taxon>Arthropoda</taxon>
        <taxon>Hexapoda</taxon>
        <taxon>Insecta</taxon>
        <taxon>Pterygota</taxon>
        <taxon>Neoptera</taxon>
        <taxon>Endopterygota</taxon>
        <taxon>Diptera</taxon>
        <taxon>Nematocera</taxon>
        <taxon>Sciaroidea</taxon>
        <taxon>Sciaridae</taxon>
        <taxon>Pseudolycoriella</taxon>
    </lineage>
</organism>
<dbReference type="SMART" id="SM00325">
    <property type="entry name" value="RhoGEF"/>
    <property type="match status" value="1"/>
</dbReference>
<dbReference type="GO" id="GO:0007266">
    <property type="term" value="P:Rho protein signal transduction"/>
    <property type="evidence" value="ECO:0007669"/>
    <property type="project" value="TreeGrafter"/>
</dbReference>
<dbReference type="GO" id="GO:0030424">
    <property type="term" value="C:axon"/>
    <property type="evidence" value="ECO:0007669"/>
    <property type="project" value="TreeGrafter"/>
</dbReference>
<dbReference type="GO" id="GO:0005085">
    <property type="term" value="F:guanyl-nucleotide exchange factor activity"/>
    <property type="evidence" value="ECO:0007669"/>
    <property type="project" value="InterPro"/>
</dbReference>
<feature type="domain" description="DH" evidence="2">
    <location>
        <begin position="294"/>
        <end position="486"/>
    </location>
</feature>
<dbReference type="SUPFAM" id="SSF48065">
    <property type="entry name" value="DBL homology domain (DH-domain)"/>
    <property type="match status" value="1"/>
</dbReference>
<gene>
    <name evidence="3" type="primary">Plekhg5</name>
    <name evidence="3" type="ORF">Bhyg_02464</name>
</gene>
<dbReference type="GO" id="GO:0005886">
    <property type="term" value="C:plasma membrane"/>
    <property type="evidence" value="ECO:0007669"/>
    <property type="project" value="TreeGrafter"/>
</dbReference>
<evidence type="ECO:0000256" key="1">
    <source>
        <dbReference type="SAM" id="MobiDB-lite"/>
    </source>
</evidence>
<dbReference type="CDD" id="cd00160">
    <property type="entry name" value="RhoGEF"/>
    <property type="match status" value="1"/>
</dbReference>
<reference evidence="3" key="1">
    <citation type="submission" date="2022-07" db="EMBL/GenBank/DDBJ databases">
        <authorList>
            <person name="Trinca V."/>
            <person name="Uliana J.V.C."/>
            <person name="Torres T.T."/>
            <person name="Ward R.J."/>
            <person name="Monesi N."/>
        </authorList>
    </citation>
    <scope>NUCLEOTIDE SEQUENCE</scope>
    <source>
        <strain evidence="3">HSMRA1968</strain>
        <tissue evidence="3">Whole embryos</tissue>
    </source>
</reference>
<accession>A0A9Q0S7S7</accession>
<dbReference type="InterPro" id="IPR040181">
    <property type="entry name" value="PKHG5/7"/>
</dbReference>
<proteinExistence type="predicted"/>
<dbReference type="PANTHER" id="PTHR13217:SF11">
    <property type="entry name" value="PLECKSTRIN HOMOLOGY DOMAIN-CONTAINING FAMILY G MEMBER 5"/>
    <property type="match status" value="1"/>
</dbReference>
<dbReference type="GO" id="GO:0043542">
    <property type="term" value="P:endothelial cell migration"/>
    <property type="evidence" value="ECO:0007669"/>
    <property type="project" value="TreeGrafter"/>
</dbReference>
<keyword evidence="4" id="KW-1185">Reference proteome</keyword>
<evidence type="ECO:0000313" key="3">
    <source>
        <dbReference type="EMBL" id="KAJ6647243.1"/>
    </source>
</evidence>
<dbReference type="Proteomes" id="UP001151699">
    <property type="component" value="Chromosome A"/>
</dbReference>
<name>A0A9Q0S7S7_9DIPT</name>
<dbReference type="InterPro" id="IPR035899">
    <property type="entry name" value="DBL_dom_sf"/>
</dbReference>
<sequence>MAILRPTIEIRLFPALDLKSKSLNHLDNLESNISTQTDAILSPQKEASSSKYFCVYYDIDNNDSIREKEEYISAIPGVTLANGFGCVEDTSTGSQVCLKNRKIPPAHVVNPKDALDSGLFRRNLSFSQITISDNNFPSSMDVGTPLSGGVNKDTDVGSLVGKCLIVTEKESGRKSHHYALQKAASFGARQRPAKLFQSASTEETTEATENRTVQPANKQPTKQRWSVLFGLKNPQQNQLCEILNRYAKSGVPQTHSTYSFEHIDLVPALNYLENIHSSWMEFVYHPNMSDYDIKIQSAIWELITTEVDYIHALQTVTDLFLACLEAIQVEHILTDVDQHKLFSNIRDICEANIMFWTMYMFPMVRHSINTGHPMCVDYIQPGFLTFATTFAPYKKYCAEQSTCQFYCKDLHRNNALFQAYLAWCEGQKLCNRLRLADILVRPMQRLTKYSLLLSAIRRHITDENDGEIMDAMIHSVENFVCSVNSHLTTRQENERLKGIMARIESYDVVDSNNEHLDKMAKQYSSMFDLCGPMKGCAATQGRHLFMEGDLKFKDNINKVDVHCFLLTDILLVCKTIAKKGLGTLKVRLILAFSAKPYSFGIPLIYCEEIYVLSTILFAWNVSEVSVFLENSVNCI</sequence>
<dbReference type="AlphaFoldDB" id="A0A9Q0S7S7"/>
<evidence type="ECO:0000259" key="2">
    <source>
        <dbReference type="PROSITE" id="PS50010"/>
    </source>
</evidence>
<evidence type="ECO:0000313" key="4">
    <source>
        <dbReference type="Proteomes" id="UP001151699"/>
    </source>
</evidence>